<keyword evidence="3" id="KW-1185">Reference proteome</keyword>
<organism evidence="2 3">
    <name type="scientific">Sphingobium lignivorans</name>
    <dbReference type="NCBI Taxonomy" id="2735886"/>
    <lineage>
        <taxon>Bacteria</taxon>
        <taxon>Pseudomonadati</taxon>
        <taxon>Pseudomonadota</taxon>
        <taxon>Alphaproteobacteria</taxon>
        <taxon>Sphingomonadales</taxon>
        <taxon>Sphingomonadaceae</taxon>
        <taxon>Sphingobium</taxon>
    </lineage>
</organism>
<evidence type="ECO:0008006" key="4">
    <source>
        <dbReference type="Google" id="ProtNLM"/>
    </source>
</evidence>
<gene>
    <name evidence="2" type="ORF">HNP60_001025</name>
</gene>
<accession>A0ABR6NCP6</accession>
<evidence type="ECO:0000313" key="2">
    <source>
        <dbReference type="EMBL" id="MBB5985051.1"/>
    </source>
</evidence>
<evidence type="ECO:0000256" key="1">
    <source>
        <dbReference type="SAM" id="MobiDB-lite"/>
    </source>
</evidence>
<reference evidence="2 3" key="1">
    <citation type="submission" date="2020-08" db="EMBL/GenBank/DDBJ databases">
        <title>Exploring microbial biodiversity for novel pathways involved in the catabolism of aromatic compounds derived from lignin.</title>
        <authorList>
            <person name="Elkins J."/>
        </authorList>
    </citation>
    <scope>NUCLEOTIDE SEQUENCE [LARGE SCALE GENOMIC DNA]</scope>
    <source>
        <strain evidence="2 3">B1D3A</strain>
    </source>
</reference>
<feature type="region of interest" description="Disordered" evidence="1">
    <location>
        <begin position="50"/>
        <end position="70"/>
    </location>
</feature>
<evidence type="ECO:0000313" key="3">
    <source>
        <dbReference type="Proteomes" id="UP001138540"/>
    </source>
</evidence>
<comment type="caution">
    <text evidence="2">The sequence shown here is derived from an EMBL/GenBank/DDBJ whole genome shotgun (WGS) entry which is preliminary data.</text>
</comment>
<dbReference type="EMBL" id="JACHKA010000001">
    <property type="protein sequence ID" value="MBB5985051.1"/>
    <property type="molecule type" value="Genomic_DNA"/>
</dbReference>
<feature type="compositionally biased region" description="Acidic residues" evidence="1">
    <location>
        <begin position="52"/>
        <end position="70"/>
    </location>
</feature>
<dbReference type="RefSeq" id="WP_014075374.1">
    <property type="nucleotide sequence ID" value="NZ_JACHKA010000001.1"/>
</dbReference>
<name>A0ABR6NCP6_9SPHN</name>
<protein>
    <recommendedName>
        <fullName evidence="4">DUF1292 domain-containing protein</fullName>
    </recommendedName>
</protein>
<sequence length="70" mass="7977">MAKLLDTFTIARSTEGYLLQFDDEDGDTHEFAMSYDQLELISEEIERHLDHDEADALATDEEDEIGEPDA</sequence>
<proteinExistence type="predicted"/>
<dbReference type="Proteomes" id="UP001138540">
    <property type="component" value="Unassembled WGS sequence"/>
</dbReference>